<dbReference type="OrthoDB" id="2802798at2759"/>
<evidence type="ECO:0000313" key="3">
    <source>
        <dbReference type="EMBL" id="OJT14410.1"/>
    </source>
</evidence>
<evidence type="ECO:0000259" key="2">
    <source>
        <dbReference type="PROSITE" id="PS50097"/>
    </source>
</evidence>
<feature type="region of interest" description="Disordered" evidence="1">
    <location>
        <begin position="1"/>
        <end position="28"/>
    </location>
</feature>
<dbReference type="Pfam" id="PF00651">
    <property type="entry name" value="BTB"/>
    <property type="match status" value="1"/>
</dbReference>
<organism evidence="3 4">
    <name type="scientific">Trametes pubescens</name>
    <name type="common">White-rot fungus</name>
    <dbReference type="NCBI Taxonomy" id="154538"/>
    <lineage>
        <taxon>Eukaryota</taxon>
        <taxon>Fungi</taxon>
        <taxon>Dikarya</taxon>
        <taxon>Basidiomycota</taxon>
        <taxon>Agaricomycotina</taxon>
        <taxon>Agaricomycetes</taxon>
        <taxon>Polyporales</taxon>
        <taxon>Polyporaceae</taxon>
        <taxon>Trametes</taxon>
    </lineage>
</organism>
<dbReference type="InterPro" id="IPR011333">
    <property type="entry name" value="SKP1/BTB/POZ_sf"/>
</dbReference>
<accession>A0A1M2W3Q2</accession>
<name>A0A1M2W3Q2_TRAPU</name>
<dbReference type="OMA" id="IAYLGEC"/>
<dbReference type="STRING" id="154538.A0A1M2W3Q2"/>
<dbReference type="Proteomes" id="UP000184267">
    <property type="component" value="Unassembled WGS sequence"/>
</dbReference>
<gene>
    <name evidence="3" type="ORF">TRAPUB_9051</name>
</gene>
<feature type="domain" description="BTB" evidence="2">
    <location>
        <begin position="38"/>
        <end position="108"/>
    </location>
</feature>
<reference evidence="3 4" key="1">
    <citation type="submission" date="2016-10" db="EMBL/GenBank/DDBJ databases">
        <title>Genome sequence of the basidiomycete white-rot fungus Trametes pubescens.</title>
        <authorList>
            <person name="Makela M.R."/>
            <person name="Granchi Z."/>
            <person name="Peng M."/>
            <person name="De Vries R.P."/>
            <person name="Grigoriev I."/>
            <person name="Riley R."/>
            <person name="Hilden K."/>
        </authorList>
    </citation>
    <scope>NUCLEOTIDE SEQUENCE [LARGE SCALE GENOMIC DNA]</scope>
    <source>
        <strain evidence="3 4">FBCC735</strain>
    </source>
</reference>
<comment type="caution">
    <text evidence="3">The sequence shown here is derived from an EMBL/GenBank/DDBJ whole genome shotgun (WGS) entry which is preliminary data.</text>
</comment>
<dbReference type="AlphaFoldDB" id="A0A1M2W3Q2"/>
<proteinExistence type="predicted"/>
<dbReference type="EMBL" id="MNAD01000289">
    <property type="protein sequence ID" value="OJT14410.1"/>
    <property type="molecule type" value="Genomic_DNA"/>
</dbReference>
<dbReference type="CDD" id="cd18186">
    <property type="entry name" value="BTB_POZ_ZBTB_KLHL-like"/>
    <property type="match status" value="1"/>
</dbReference>
<sequence>MSHSPSPPRPNKRARHSDGADSPLADVEHDPDFWLEDGNIVVVAQNTAFRVHRGVLARRSEVFSGLFTVPQPEYEVGVEKIDGCPVVRVQDSLHDFKHFLHALYDGME</sequence>
<evidence type="ECO:0000256" key="1">
    <source>
        <dbReference type="SAM" id="MobiDB-lite"/>
    </source>
</evidence>
<dbReference type="InterPro" id="IPR000210">
    <property type="entry name" value="BTB/POZ_dom"/>
</dbReference>
<keyword evidence="4" id="KW-1185">Reference proteome</keyword>
<evidence type="ECO:0000313" key="4">
    <source>
        <dbReference type="Proteomes" id="UP000184267"/>
    </source>
</evidence>
<protein>
    <recommendedName>
        <fullName evidence="2">BTB domain-containing protein</fullName>
    </recommendedName>
</protein>
<dbReference type="SUPFAM" id="SSF54695">
    <property type="entry name" value="POZ domain"/>
    <property type="match status" value="1"/>
</dbReference>
<dbReference type="Gene3D" id="3.30.710.10">
    <property type="entry name" value="Potassium Channel Kv1.1, Chain A"/>
    <property type="match status" value="1"/>
</dbReference>
<dbReference type="PROSITE" id="PS50097">
    <property type="entry name" value="BTB"/>
    <property type="match status" value="1"/>
</dbReference>